<accession>A0A9D0ZPZ7</accession>
<dbReference type="AlphaFoldDB" id="A0A9D0ZPZ7"/>
<feature type="region of interest" description="Disordered" evidence="2">
    <location>
        <begin position="728"/>
        <end position="751"/>
    </location>
</feature>
<feature type="transmembrane region" description="Helical" evidence="3">
    <location>
        <begin position="7"/>
        <end position="27"/>
    </location>
</feature>
<feature type="transmembrane region" description="Helical" evidence="3">
    <location>
        <begin position="290"/>
        <end position="312"/>
    </location>
</feature>
<keyword evidence="3" id="KW-0812">Transmembrane</keyword>
<feature type="transmembrane region" description="Helical" evidence="3">
    <location>
        <begin position="65"/>
        <end position="86"/>
    </location>
</feature>
<organism evidence="4 5">
    <name type="scientific">Candidatus Coprosoma intestinipullorum</name>
    <dbReference type="NCBI Taxonomy" id="2840752"/>
    <lineage>
        <taxon>Bacteria</taxon>
        <taxon>Bacillati</taxon>
        <taxon>Bacillota</taxon>
        <taxon>Bacillota incertae sedis</taxon>
        <taxon>Candidatus Coprosoma</taxon>
    </lineage>
</organism>
<keyword evidence="1" id="KW-0175">Coiled coil</keyword>
<protein>
    <submittedName>
        <fullName evidence="4">Uncharacterized protein</fullName>
    </submittedName>
</protein>
<reference evidence="4" key="1">
    <citation type="submission" date="2020-10" db="EMBL/GenBank/DDBJ databases">
        <authorList>
            <person name="Gilroy R."/>
        </authorList>
    </citation>
    <scope>NUCLEOTIDE SEQUENCE</scope>
    <source>
        <strain evidence="4">CHK147-3167</strain>
    </source>
</reference>
<comment type="caution">
    <text evidence="4">The sequence shown here is derived from an EMBL/GenBank/DDBJ whole genome shotgun (WGS) entry which is preliminary data.</text>
</comment>
<gene>
    <name evidence="4" type="ORF">IAB27_00220</name>
</gene>
<evidence type="ECO:0000313" key="5">
    <source>
        <dbReference type="Proteomes" id="UP000886786"/>
    </source>
</evidence>
<feature type="transmembrane region" description="Helical" evidence="3">
    <location>
        <begin position="33"/>
        <end position="53"/>
    </location>
</feature>
<keyword evidence="3" id="KW-0472">Membrane</keyword>
<evidence type="ECO:0000313" key="4">
    <source>
        <dbReference type="EMBL" id="HIQ90043.1"/>
    </source>
</evidence>
<keyword evidence="3" id="KW-1133">Transmembrane helix</keyword>
<evidence type="ECO:0000256" key="3">
    <source>
        <dbReference type="SAM" id="Phobius"/>
    </source>
</evidence>
<feature type="transmembrane region" description="Helical" evidence="3">
    <location>
        <begin position="333"/>
        <end position="354"/>
    </location>
</feature>
<dbReference type="EMBL" id="DVFV01000006">
    <property type="protein sequence ID" value="HIQ90043.1"/>
    <property type="molecule type" value="Genomic_DNA"/>
</dbReference>
<proteinExistence type="predicted"/>
<dbReference type="Proteomes" id="UP000886786">
    <property type="component" value="Unassembled WGS sequence"/>
</dbReference>
<reference evidence="4" key="2">
    <citation type="journal article" date="2021" name="PeerJ">
        <title>Extensive microbial diversity within the chicken gut microbiome revealed by metagenomics and culture.</title>
        <authorList>
            <person name="Gilroy R."/>
            <person name="Ravi A."/>
            <person name="Getino M."/>
            <person name="Pursley I."/>
            <person name="Horton D.L."/>
            <person name="Alikhan N.F."/>
            <person name="Baker D."/>
            <person name="Gharbi K."/>
            <person name="Hall N."/>
            <person name="Watson M."/>
            <person name="Adriaenssens E.M."/>
            <person name="Foster-Nyarko E."/>
            <person name="Jarju S."/>
            <person name="Secka A."/>
            <person name="Antonio M."/>
            <person name="Oren A."/>
            <person name="Chaudhuri R.R."/>
            <person name="La Ragione R."/>
            <person name="Hildebrand F."/>
            <person name="Pallen M.J."/>
        </authorList>
    </citation>
    <scope>NUCLEOTIDE SEQUENCE</scope>
    <source>
        <strain evidence="4">CHK147-3167</strain>
    </source>
</reference>
<feature type="coiled-coil region" evidence="1">
    <location>
        <begin position="577"/>
        <end position="604"/>
    </location>
</feature>
<feature type="transmembrane region" description="Helical" evidence="3">
    <location>
        <begin position="374"/>
        <end position="393"/>
    </location>
</feature>
<evidence type="ECO:0000256" key="2">
    <source>
        <dbReference type="SAM" id="MobiDB-lite"/>
    </source>
</evidence>
<sequence>MSWLTDIFRWLFFQIDNIVYGLISILYELLMYLANLDLFGISSMYTGSGFVLDDNNLIFKFASRIYVFLGVIMLFQIAFAILQYMVNPDAFSDKGKGFGKLVTNCLVSLVLIVTVPFIFAFAYNIQSKILSSNVIGKIVLGNSVGNSTSINAANKTMSVDMQFLVFGTFASIDDDVFYGICKDGPVLGTKAMVQATGTYDPNNDYGEKEENASCLDRVQKELMMDGDEERSNIGYFFRTADKDGRDFSKYSDIINVKDSQGTYIIDYMFIISTIVGVVVVLLLISSCIEVAVRAIKLAFLEIIAPIPIVSYMDPRKSYSDSMLHKWIKECSSTFASLFIRLAIIYFVFFMVDAITSTILATNTSATYANGDVPSGWMAILVQVMIIIGLLIFANQIPKLIEGITGIKASGNFSLNPLKTISQSPLAAGVLGGAVGGAVAGLGGMTANAISAVRQGKEGIQDIRNNWGNNFSNFKNQWNSTGTGFKGLRNKANLVGGRIGSVASPIAGIVTGGVSAAARGGLAGSTGKNAIKGIKTGIQGATEARNTRDINRGRYGIGSRVSDKISQFANIQNKDAGIGKIDRDIKNLQRNRENLIQQESGMRQAQAQFISGTKHTMKDFDAAFYASDANNERLLDANGNKITYDYNQYMRALNESGTYTETFQMRDENGNLMFDENGNAITFNAEVQGLKDKVATGEINQVNNNDFDIFASNERSIIDLDIQAESIRQEQGKLQEISDAQGKPGGGSAGKK</sequence>
<name>A0A9D0ZPZ7_9FIRM</name>
<feature type="transmembrane region" description="Helical" evidence="3">
    <location>
        <begin position="264"/>
        <end position="284"/>
    </location>
</feature>
<feature type="compositionally biased region" description="Gly residues" evidence="2">
    <location>
        <begin position="742"/>
        <end position="751"/>
    </location>
</feature>
<evidence type="ECO:0000256" key="1">
    <source>
        <dbReference type="SAM" id="Coils"/>
    </source>
</evidence>
<feature type="transmembrane region" description="Helical" evidence="3">
    <location>
        <begin position="106"/>
        <end position="125"/>
    </location>
</feature>